<feature type="domain" description="HTH cro/C1-type" evidence="1">
    <location>
        <begin position="64"/>
        <end position="117"/>
    </location>
</feature>
<dbReference type="AlphaFoldDB" id="A0A0H3B0Z0"/>
<organism evidence="2">
    <name type="scientific">Yersinia pseudotuberculosis serotype O:3 (strain YPIII)</name>
    <dbReference type="NCBI Taxonomy" id="502800"/>
    <lineage>
        <taxon>Bacteria</taxon>
        <taxon>Pseudomonadati</taxon>
        <taxon>Pseudomonadota</taxon>
        <taxon>Gammaproteobacteria</taxon>
        <taxon>Enterobacterales</taxon>
        <taxon>Yersiniaceae</taxon>
        <taxon>Yersinia</taxon>
    </lineage>
</organism>
<gene>
    <name evidence="2" type="ordered locus">YPK_1221</name>
</gene>
<dbReference type="Pfam" id="PF01381">
    <property type="entry name" value="HTH_3"/>
    <property type="match status" value="1"/>
</dbReference>
<dbReference type="SUPFAM" id="SSF47413">
    <property type="entry name" value="lambda repressor-like DNA-binding domains"/>
    <property type="match status" value="1"/>
</dbReference>
<dbReference type="GO" id="GO:0003677">
    <property type="term" value="F:DNA binding"/>
    <property type="evidence" value="ECO:0007669"/>
    <property type="project" value="InterPro"/>
</dbReference>
<dbReference type="EMBL" id="CP000950">
    <property type="protein sequence ID" value="ACA67519.1"/>
    <property type="molecule type" value="Genomic_DNA"/>
</dbReference>
<proteinExistence type="predicted"/>
<protein>
    <submittedName>
        <fullName evidence="2">Transcriptional regulator, XRE family</fullName>
    </submittedName>
</protein>
<accession>A0A0H3B0Z0</accession>
<sequence>MTIQIIRDGEGKPQYAVMPYDEYEKLVNAKDAWEDVPYTPSKYDEVTVPNAVVSIMVDQDVSILAAWRIYRGMSQYDVAEKLGTTQSTVSQWEASDRPQKRTREKLAALYGCTQEQLIP</sequence>
<name>A0A0H3B0Z0_YERPY</name>
<dbReference type="RefSeq" id="WP_012303808.1">
    <property type="nucleotide sequence ID" value="NZ_CP009792.1"/>
</dbReference>
<evidence type="ECO:0000313" key="2">
    <source>
        <dbReference type="EMBL" id="ACA67519.1"/>
    </source>
</evidence>
<dbReference type="PROSITE" id="PS50943">
    <property type="entry name" value="HTH_CROC1"/>
    <property type="match status" value="1"/>
</dbReference>
<dbReference type="PATRIC" id="fig|502800.11.peg.1856"/>
<dbReference type="Gene3D" id="1.10.260.40">
    <property type="entry name" value="lambda repressor-like DNA-binding domains"/>
    <property type="match status" value="1"/>
</dbReference>
<dbReference type="KEGG" id="ypy:YPK_1221"/>
<reference evidence="2" key="1">
    <citation type="submission" date="2008-02" db="EMBL/GenBank/DDBJ databases">
        <title>Complete sequence of Yersinia pseudotuberculosis YPIII.</title>
        <authorList>
            <consortium name="US DOE Joint Genome Institute"/>
            <person name="Challacombe J.F."/>
            <person name="Bruce D."/>
            <person name="Detter J.C."/>
            <person name="Green L."/>
            <person name="Land M."/>
            <person name="Munk C."/>
            <person name="Lindler L.E."/>
            <person name="Nikolich M.P."/>
            <person name="Brettin T."/>
        </authorList>
    </citation>
    <scope>NUCLEOTIDE SEQUENCE</scope>
    <source>
        <strain evidence="2">YPIII</strain>
    </source>
</reference>
<dbReference type="SMART" id="SM00530">
    <property type="entry name" value="HTH_XRE"/>
    <property type="match status" value="1"/>
</dbReference>
<evidence type="ECO:0000259" key="1">
    <source>
        <dbReference type="PROSITE" id="PS50943"/>
    </source>
</evidence>
<dbReference type="InterPro" id="IPR001387">
    <property type="entry name" value="Cro/C1-type_HTH"/>
</dbReference>
<dbReference type="InterPro" id="IPR010982">
    <property type="entry name" value="Lambda_DNA-bd_dom_sf"/>
</dbReference>
<dbReference type="CDD" id="cd00093">
    <property type="entry name" value="HTH_XRE"/>
    <property type="match status" value="1"/>
</dbReference>